<protein>
    <recommendedName>
        <fullName evidence="8">DNRLRE domain-containing protein</fullName>
    </recommendedName>
</protein>
<keyword evidence="4" id="KW-0472">Membrane</keyword>
<evidence type="ECO:0008006" key="8">
    <source>
        <dbReference type="Google" id="ProtNLM"/>
    </source>
</evidence>
<evidence type="ECO:0000256" key="4">
    <source>
        <dbReference type="SAM" id="Phobius"/>
    </source>
</evidence>
<dbReference type="EMBL" id="LAZR01037567">
    <property type="protein sequence ID" value="KKL21870.1"/>
    <property type="molecule type" value="Genomic_DNA"/>
</dbReference>
<comment type="subcellular location">
    <subcellularLocation>
        <location evidence="1">Secreted</location>
    </subcellularLocation>
</comment>
<accession>A0A0F9BJ33</accession>
<feature type="domain" description="Carbohydrate-binding module family 96" evidence="6">
    <location>
        <begin position="36"/>
        <end position="188"/>
    </location>
</feature>
<dbReference type="AlphaFoldDB" id="A0A0F9BJ33"/>
<evidence type="ECO:0000259" key="5">
    <source>
        <dbReference type="Pfam" id="PF10342"/>
    </source>
</evidence>
<feature type="domain" description="Yeast cell wall synthesis Kre9/Knh1-like N-terminal" evidence="5">
    <location>
        <begin position="201"/>
        <end position="290"/>
    </location>
</feature>
<evidence type="ECO:0000259" key="6">
    <source>
        <dbReference type="Pfam" id="PF24517"/>
    </source>
</evidence>
<dbReference type="Pfam" id="PF10342">
    <property type="entry name" value="Kre9_KNH"/>
    <property type="match status" value="1"/>
</dbReference>
<keyword evidence="3" id="KW-0732">Signal</keyword>
<dbReference type="Pfam" id="PF24517">
    <property type="entry name" value="CBM96"/>
    <property type="match status" value="1"/>
</dbReference>
<proteinExistence type="predicted"/>
<dbReference type="InterPro" id="IPR018466">
    <property type="entry name" value="Kre9/Knh1-like_N"/>
</dbReference>
<organism evidence="7">
    <name type="scientific">marine sediment metagenome</name>
    <dbReference type="NCBI Taxonomy" id="412755"/>
    <lineage>
        <taxon>unclassified sequences</taxon>
        <taxon>metagenomes</taxon>
        <taxon>ecological metagenomes</taxon>
    </lineage>
</organism>
<keyword evidence="4" id="KW-0812">Transmembrane</keyword>
<name>A0A0F9BJ33_9ZZZZ</name>
<evidence type="ECO:0000313" key="7">
    <source>
        <dbReference type="EMBL" id="KKL21870.1"/>
    </source>
</evidence>
<feature type="transmembrane region" description="Helical" evidence="4">
    <location>
        <begin position="397"/>
        <end position="414"/>
    </location>
</feature>
<evidence type="ECO:0000256" key="1">
    <source>
        <dbReference type="ARBA" id="ARBA00004613"/>
    </source>
</evidence>
<dbReference type="InterPro" id="IPR055372">
    <property type="entry name" value="CBM96"/>
</dbReference>
<evidence type="ECO:0000256" key="3">
    <source>
        <dbReference type="ARBA" id="ARBA00022729"/>
    </source>
</evidence>
<gene>
    <name evidence="7" type="ORF">LCGC14_2441110</name>
</gene>
<reference evidence="7" key="1">
    <citation type="journal article" date="2015" name="Nature">
        <title>Complex archaea that bridge the gap between prokaryotes and eukaryotes.</title>
        <authorList>
            <person name="Spang A."/>
            <person name="Saw J.H."/>
            <person name="Jorgensen S.L."/>
            <person name="Zaremba-Niedzwiedzka K."/>
            <person name="Martijn J."/>
            <person name="Lind A.E."/>
            <person name="van Eijk R."/>
            <person name="Schleper C."/>
            <person name="Guy L."/>
            <person name="Ettema T.J."/>
        </authorList>
    </citation>
    <scope>NUCLEOTIDE SEQUENCE</scope>
</reference>
<comment type="caution">
    <text evidence="7">The sequence shown here is derived from an EMBL/GenBank/DDBJ whole genome shotgun (WGS) entry which is preliminary data.</text>
</comment>
<keyword evidence="2" id="KW-0964">Secreted</keyword>
<sequence length="423" mass="48422">KCMKDKKSIILLSLIFFSSVLIYITPTRAIIKDQTITTVAEKDSYVSSYYPTSNYGGASWLIFGNYILGWNEAYLFFNFSDKPTNWENAEISIDMYSVSETFNVTVSLINDTWDEYTINWLNKPLHREIITTFTVAEGKIYKINITDYIAGRNNISICLNASNYLQNGYVQGHSREGAYSNEDYPQLIWTYPTNVEITVTNPTSSSNWEEISIREIQWTSTGDIEDVKIELYKGATFVEEITDLFGYTTNDGLYDFYVSSAENYDGTDYRIKITDYNDPNVYGYSDYFSINVRSGTITITSPRGSSLWQAGTIQSITWTSTGNILNVDIEIYKGTVLAYYIYDVSNLGVKLWDIDEGIEIGTDWRVKISNSDNSGQFDWSYNFEITSAGEGGVIPGYSFYIILAVLMISFVIIIRRFKMDRRW</sequence>
<dbReference type="NCBIfam" id="NF033679">
    <property type="entry name" value="DNRLRE_dom"/>
    <property type="match status" value="1"/>
</dbReference>
<feature type="non-terminal residue" evidence="7">
    <location>
        <position position="1"/>
    </location>
</feature>
<evidence type="ECO:0000256" key="2">
    <source>
        <dbReference type="ARBA" id="ARBA00022525"/>
    </source>
</evidence>
<keyword evidence="4" id="KW-1133">Transmembrane helix</keyword>
<dbReference type="GO" id="GO:0005576">
    <property type="term" value="C:extracellular region"/>
    <property type="evidence" value="ECO:0007669"/>
    <property type="project" value="UniProtKB-SubCell"/>
</dbReference>